<dbReference type="GO" id="GO:0031012">
    <property type="term" value="C:extracellular matrix"/>
    <property type="evidence" value="ECO:0007669"/>
    <property type="project" value="TreeGrafter"/>
</dbReference>
<dbReference type="PROSITE" id="PS51155">
    <property type="entry name" value="CHIT_BIND_RR_2"/>
    <property type="match status" value="1"/>
</dbReference>
<organism evidence="3 4">
    <name type="scientific">Diabrotica balteata</name>
    <name type="common">Banded cucumber beetle</name>
    <dbReference type="NCBI Taxonomy" id="107213"/>
    <lineage>
        <taxon>Eukaryota</taxon>
        <taxon>Metazoa</taxon>
        <taxon>Ecdysozoa</taxon>
        <taxon>Arthropoda</taxon>
        <taxon>Hexapoda</taxon>
        <taxon>Insecta</taxon>
        <taxon>Pterygota</taxon>
        <taxon>Neoptera</taxon>
        <taxon>Endopterygota</taxon>
        <taxon>Coleoptera</taxon>
        <taxon>Polyphaga</taxon>
        <taxon>Cucujiformia</taxon>
        <taxon>Chrysomeloidea</taxon>
        <taxon>Chrysomelidae</taxon>
        <taxon>Galerucinae</taxon>
        <taxon>Diabroticina</taxon>
        <taxon>Diabroticites</taxon>
        <taxon>Diabrotica</taxon>
    </lineage>
</organism>
<evidence type="ECO:0000256" key="1">
    <source>
        <dbReference type="ARBA" id="ARBA00022460"/>
    </source>
</evidence>
<name>A0A9N9TB21_DIABA</name>
<reference evidence="3" key="1">
    <citation type="submission" date="2022-01" db="EMBL/GenBank/DDBJ databases">
        <authorList>
            <person name="King R."/>
        </authorList>
    </citation>
    <scope>NUCLEOTIDE SEQUENCE</scope>
</reference>
<dbReference type="InterPro" id="IPR051217">
    <property type="entry name" value="Insect_Cuticle_Struc_Prot"/>
</dbReference>
<dbReference type="GO" id="GO:0005615">
    <property type="term" value="C:extracellular space"/>
    <property type="evidence" value="ECO:0007669"/>
    <property type="project" value="TreeGrafter"/>
</dbReference>
<dbReference type="AlphaFoldDB" id="A0A9N9TB21"/>
<dbReference type="Pfam" id="PF00379">
    <property type="entry name" value="Chitin_bind_4"/>
    <property type="match status" value="1"/>
</dbReference>
<gene>
    <name evidence="3" type="ORF">DIABBA_LOCUS11812</name>
</gene>
<protein>
    <submittedName>
        <fullName evidence="3">Uncharacterized protein</fullName>
    </submittedName>
</protein>
<dbReference type="PANTHER" id="PTHR12236">
    <property type="entry name" value="STRUCTURAL CONTITUENT OF CUTICLE"/>
    <property type="match status" value="1"/>
</dbReference>
<dbReference type="InterPro" id="IPR000618">
    <property type="entry name" value="Insect_cuticle"/>
</dbReference>
<dbReference type="EMBL" id="OU898283">
    <property type="protein sequence ID" value="CAG9839003.1"/>
    <property type="molecule type" value="Genomic_DNA"/>
</dbReference>
<dbReference type="OrthoDB" id="6748312at2759"/>
<evidence type="ECO:0000313" key="4">
    <source>
        <dbReference type="Proteomes" id="UP001153709"/>
    </source>
</evidence>
<evidence type="ECO:0000313" key="3">
    <source>
        <dbReference type="EMBL" id="CAG9839003.1"/>
    </source>
</evidence>
<dbReference type="Proteomes" id="UP001153709">
    <property type="component" value="Chromosome 8"/>
</dbReference>
<evidence type="ECO:0000256" key="2">
    <source>
        <dbReference type="PROSITE-ProRule" id="PRU00497"/>
    </source>
</evidence>
<dbReference type="PANTHER" id="PTHR12236:SF75">
    <property type="entry name" value="CUTICULAR PROTEIN 62BB, ISOFORM A"/>
    <property type="match status" value="1"/>
</dbReference>
<accession>A0A9N9TB21</accession>
<keyword evidence="4" id="KW-1185">Reference proteome</keyword>
<proteinExistence type="predicted"/>
<keyword evidence="1 2" id="KW-0193">Cuticle</keyword>
<sequence length="230" mass="24580">MCGWIIFNNSTNLFLYSYSSHAPIAQYSAPSPVAHYAAPSPVAHYAAPAIKVAAPVLLKSSGPSHSASSYSSLNFGSDNGYYNQQSAPVAHYAAPVAKFAAPLLLKAAPAKVAVAPVAYAQVAPAYNHGGYSHGGYSHHEEEYAHPKYEFAYGVEDHHTGDIHSHKESRDGDVTHGEYSLHEADGTIRTVKYSVDKHSGFNAVVERSGHANHAQPAKAILKAVAPAPYYH</sequence>
<dbReference type="GO" id="GO:0042302">
    <property type="term" value="F:structural constituent of cuticle"/>
    <property type="evidence" value="ECO:0007669"/>
    <property type="project" value="UniProtKB-UniRule"/>
</dbReference>